<dbReference type="AlphaFoldDB" id="A0A0L6JHA0"/>
<dbReference type="EMBL" id="LGTC01000001">
    <property type="protein sequence ID" value="KNY25104.1"/>
    <property type="molecule type" value="Genomic_DNA"/>
</dbReference>
<proteinExistence type="predicted"/>
<protein>
    <submittedName>
        <fullName evidence="2">Uncharacterized protein</fullName>
    </submittedName>
</protein>
<keyword evidence="1" id="KW-0812">Transmembrane</keyword>
<accession>A0A0L6JHA0</accession>
<keyword evidence="1" id="KW-1133">Transmembrane helix</keyword>
<reference evidence="3" key="1">
    <citation type="submission" date="2015-07" db="EMBL/GenBank/DDBJ databases">
        <title>Near-Complete Genome Sequence of the Cellulolytic Bacterium Bacteroides (Pseudobacteroides) cellulosolvens ATCC 35603.</title>
        <authorList>
            <person name="Dassa B."/>
            <person name="Utturkar S.M."/>
            <person name="Klingeman D.M."/>
            <person name="Hurt R.A."/>
            <person name="Keller M."/>
            <person name="Xu J."/>
            <person name="Reddy Y.H.K."/>
            <person name="Borovok I."/>
            <person name="Grinberg I.R."/>
            <person name="Lamed R."/>
            <person name="Zhivin O."/>
            <person name="Bayer E.A."/>
            <person name="Brown S.D."/>
        </authorList>
    </citation>
    <scope>NUCLEOTIDE SEQUENCE [LARGE SCALE GENOMIC DNA]</scope>
    <source>
        <strain evidence="3">DSM 2933</strain>
    </source>
</reference>
<feature type="transmembrane region" description="Helical" evidence="1">
    <location>
        <begin position="114"/>
        <end position="135"/>
    </location>
</feature>
<dbReference type="Proteomes" id="UP000036923">
    <property type="component" value="Unassembled WGS sequence"/>
</dbReference>
<dbReference type="RefSeq" id="WP_036946283.1">
    <property type="nucleotide sequence ID" value="NZ_KN050763.1"/>
</dbReference>
<evidence type="ECO:0000313" key="3">
    <source>
        <dbReference type="Proteomes" id="UP000036923"/>
    </source>
</evidence>
<dbReference type="STRING" id="398512.Bccel_0361"/>
<keyword evidence="3" id="KW-1185">Reference proteome</keyword>
<feature type="transmembrane region" description="Helical" evidence="1">
    <location>
        <begin position="82"/>
        <end position="102"/>
    </location>
</feature>
<name>A0A0L6JHA0_9FIRM</name>
<organism evidence="2 3">
    <name type="scientific">Pseudobacteroides cellulosolvens ATCC 35603 = DSM 2933</name>
    <dbReference type="NCBI Taxonomy" id="398512"/>
    <lineage>
        <taxon>Bacteria</taxon>
        <taxon>Bacillati</taxon>
        <taxon>Bacillota</taxon>
        <taxon>Clostridia</taxon>
        <taxon>Eubacteriales</taxon>
        <taxon>Oscillospiraceae</taxon>
        <taxon>Pseudobacteroides</taxon>
    </lineage>
</organism>
<keyword evidence="1" id="KW-0472">Membrane</keyword>
<evidence type="ECO:0000313" key="2">
    <source>
        <dbReference type="EMBL" id="KNY25104.1"/>
    </source>
</evidence>
<comment type="caution">
    <text evidence="2">The sequence shown here is derived from an EMBL/GenBank/DDBJ whole genome shotgun (WGS) entry which is preliminary data.</text>
</comment>
<evidence type="ECO:0000256" key="1">
    <source>
        <dbReference type="SAM" id="Phobius"/>
    </source>
</evidence>
<gene>
    <name evidence="2" type="ORF">Bccel_0361</name>
</gene>
<sequence length="139" mass="15691">MTNLIIVVIIYILVFGNDKFKEKARSLLPVILGILLVLFTAAALILRSYNYLLSNSTDFLLIVVIFILVFDVQKFSAKNKIAVVGIVGGILLCYLLQKLYYLKVYLAISDWKNIIDGVGLVLGIFLVLFMINSFIRKNK</sequence>
<feature type="transmembrane region" description="Helical" evidence="1">
    <location>
        <begin position="52"/>
        <end position="70"/>
    </location>
</feature>
<feature type="transmembrane region" description="Helical" evidence="1">
    <location>
        <begin position="27"/>
        <end position="46"/>
    </location>
</feature>